<dbReference type="EMBL" id="JAOYFB010000040">
    <property type="protein sequence ID" value="KAK4035789.1"/>
    <property type="molecule type" value="Genomic_DNA"/>
</dbReference>
<keyword evidence="1" id="KW-1133">Transmembrane helix</keyword>
<name>A0ABR0B2E1_9CRUS</name>
<keyword evidence="3" id="KW-1185">Reference proteome</keyword>
<evidence type="ECO:0000313" key="2">
    <source>
        <dbReference type="EMBL" id="KAK4035789.1"/>
    </source>
</evidence>
<reference evidence="2 3" key="1">
    <citation type="journal article" date="2023" name="Nucleic Acids Res.">
        <title>The hologenome of Daphnia magna reveals possible DNA methylation and microbiome-mediated evolution of the host genome.</title>
        <authorList>
            <person name="Chaturvedi A."/>
            <person name="Li X."/>
            <person name="Dhandapani V."/>
            <person name="Marshall H."/>
            <person name="Kissane S."/>
            <person name="Cuenca-Cambronero M."/>
            <person name="Asole G."/>
            <person name="Calvet F."/>
            <person name="Ruiz-Romero M."/>
            <person name="Marangio P."/>
            <person name="Guigo R."/>
            <person name="Rago D."/>
            <person name="Mirbahai L."/>
            <person name="Eastwood N."/>
            <person name="Colbourne J.K."/>
            <person name="Zhou J."/>
            <person name="Mallon E."/>
            <person name="Orsini L."/>
        </authorList>
    </citation>
    <scope>NUCLEOTIDE SEQUENCE [LARGE SCALE GENOMIC DNA]</scope>
    <source>
        <strain evidence="2">LRV0_1</strain>
    </source>
</reference>
<evidence type="ECO:0000313" key="3">
    <source>
        <dbReference type="Proteomes" id="UP001234178"/>
    </source>
</evidence>
<sequence>MKKILPSKKDHQQCKINGLEYLISFYNLFPLIISFLASNVATSSLRPSSRFRFARRPVFVSPVAQSWLHPLPHLRFARRPVFVSPVAPSSFRSSPCLRFARHPVFTPPVTPSSLRPSPCFHFAPSSPRLCGIIVFFNV</sequence>
<gene>
    <name evidence="2" type="ORF">OUZ56_027872</name>
</gene>
<proteinExistence type="predicted"/>
<protein>
    <recommendedName>
        <fullName evidence="4">Transmembrane protein</fullName>
    </recommendedName>
</protein>
<feature type="transmembrane region" description="Helical" evidence="1">
    <location>
        <begin position="21"/>
        <end position="41"/>
    </location>
</feature>
<comment type="caution">
    <text evidence="2">The sequence shown here is derived from an EMBL/GenBank/DDBJ whole genome shotgun (WGS) entry which is preliminary data.</text>
</comment>
<organism evidence="2 3">
    <name type="scientific">Daphnia magna</name>
    <dbReference type="NCBI Taxonomy" id="35525"/>
    <lineage>
        <taxon>Eukaryota</taxon>
        <taxon>Metazoa</taxon>
        <taxon>Ecdysozoa</taxon>
        <taxon>Arthropoda</taxon>
        <taxon>Crustacea</taxon>
        <taxon>Branchiopoda</taxon>
        <taxon>Diplostraca</taxon>
        <taxon>Cladocera</taxon>
        <taxon>Anomopoda</taxon>
        <taxon>Daphniidae</taxon>
        <taxon>Daphnia</taxon>
    </lineage>
</organism>
<evidence type="ECO:0000256" key="1">
    <source>
        <dbReference type="SAM" id="Phobius"/>
    </source>
</evidence>
<keyword evidence="1" id="KW-0812">Transmembrane</keyword>
<dbReference type="Proteomes" id="UP001234178">
    <property type="component" value="Unassembled WGS sequence"/>
</dbReference>
<keyword evidence="1" id="KW-0472">Membrane</keyword>
<accession>A0ABR0B2E1</accession>
<evidence type="ECO:0008006" key="4">
    <source>
        <dbReference type="Google" id="ProtNLM"/>
    </source>
</evidence>